<protein>
    <submittedName>
        <fullName evidence="4">Uncharacterized protein</fullName>
    </submittedName>
</protein>
<evidence type="ECO:0000256" key="1">
    <source>
        <dbReference type="SAM" id="MobiDB-lite"/>
    </source>
</evidence>
<dbReference type="EMBL" id="MU167210">
    <property type="protein sequence ID" value="KAG0151980.1"/>
    <property type="molecule type" value="Genomic_DNA"/>
</dbReference>
<keyword evidence="2" id="KW-0472">Membrane</keyword>
<dbReference type="AlphaFoldDB" id="A0A9P6NRE3"/>
<reference evidence="4" key="1">
    <citation type="submission" date="2013-11" db="EMBL/GenBank/DDBJ databases">
        <title>Genome sequence of the fusiform rust pathogen reveals effectors for host alternation and coevolution with pine.</title>
        <authorList>
            <consortium name="DOE Joint Genome Institute"/>
            <person name="Smith K."/>
            <person name="Pendleton A."/>
            <person name="Kubisiak T."/>
            <person name="Anderson C."/>
            <person name="Salamov A."/>
            <person name="Aerts A."/>
            <person name="Riley R."/>
            <person name="Clum A."/>
            <person name="Lindquist E."/>
            <person name="Ence D."/>
            <person name="Campbell M."/>
            <person name="Kronenberg Z."/>
            <person name="Feau N."/>
            <person name="Dhillon B."/>
            <person name="Hamelin R."/>
            <person name="Burleigh J."/>
            <person name="Smith J."/>
            <person name="Yandell M."/>
            <person name="Nelson C."/>
            <person name="Grigoriev I."/>
            <person name="Davis J."/>
        </authorList>
    </citation>
    <scope>NUCLEOTIDE SEQUENCE</scope>
    <source>
        <strain evidence="4">G11</strain>
    </source>
</reference>
<gene>
    <name evidence="4" type="ORF">CROQUDRAFT_86196</name>
</gene>
<feature type="compositionally biased region" description="Low complexity" evidence="1">
    <location>
        <begin position="41"/>
        <end position="61"/>
    </location>
</feature>
<feature type="transmembrane region" description="Helical" evidence="2">
    <location>
        <begin position="76"/>
        <end position="101"/>
    </location>
</feature>
<evidence type="ECO:0000313" key="4">
    <source>
        <dbReference type="EMBL" id="KAG0151980.1"/>
    </source>
</evidence>
<keyword evidence="2" id="KW-1133">Transmembrane helix</keyword>
<proteinExistence type="predicted"/>
<sequence>MHYIFKLQLLIALVLVISMPLVKTDNQIYQHELVPRNPVATNATATNAKATTSPTNNTKPAGPADAKHASADRPAVATYVVGLLSLLVFCVAICCGLVRLVNQRLHPRKERETCSGLRINEKTLSEICLPVALFVGNRIMYLYKLEPEQNISVERGTSLPPRRRGSASHEHAGKLFPTRRFATANNP</sequence>
<feature type="region of interest" description="Disordered" evidence="1">
    <location>
        <begin position="41"/>
        <end position="68"/>
    </location>
</feature>
<comment type="caution">
    <text evidence="4">The sequence shown here is derived from an EMBL/GenBank/DDBJ whole genome shotgun (WGS) entry which is preliminary data.</text>
</comment>
<evidence type="ECO:0000256" key="3">
    <source>
        <dbReference type="SAM" id="SignalP"/>
    </source>
</evidence>
<keyword evidence="5" id="KW-1185">Reference proteome</keyword>
<evidence type="ECO:0000256" key="2">
    <source>
        <dbReference type="SAM" id="Phobius"/>
    </source>
</evidence>
<keyword evidence="3" id="KW-0732">Signal</keyword>
<name>A0A9P6NRE3_9BASI</name>
<feature type="signal peptide" evidence="3">
    <location>
        <begin position="1"/>
        <end position="24"/>
    </location>
</feature>
<evidence type="ECO:0000313" key="5">
    <source>
        <dbReference type="Proteomes" id="UP000886653"/>
    </source>
</evidence>
<keyword evidence="2" id="KW-0812">Transmembrane</keyword>
<accession>A0A9P6NRE3</accession>
<dbReference type="Proteomes" id="UP000886653">
    <property type="component" value="Unassembled WGS sequence"/>
</dbReference>
<organism evidence="4 5">
    <name type="scientific">Cronartium quercuum f. sp. fusiforme G11</name>
    <dbReference type="NCBI Taxonomy" id="708437"/>
    <lineage>
        <taxon>Eukaryota</taxon>
        <taxon>Fungi</taxon>
        <taxon>Dikarya</taxon>
        <taxon>Basidiomycota</taxon>
        <taxon>Pucciniomycotina</taxon>
        <taxon>Pucciniomycetes</taxon>
        <taxon>Pucciniales</taxon>
        <taxon>Coleosporiaceae</taxon>
        <taxon>Cronartium</taxon>
    </lineage>
</organism>
<feature type="chain" id="PRO_5040285361" evidence="3">
    <location>
        <begin position="25"/>
        <end position="187"/>
    </location>
</feature>